<accession>A0ACB8B6T5</accession>
<comment type="caution">
    <text evidence="1">The sequence shown here is derived from an EMBL/GenBank/DDBJ whole genome shotgun (WGS) entry which is preliminary data.</text>
</comment>
<evidence type="ECO:0000313" key="2">
    <source>
        <dbReference type="Proteomes" id="UP000790709"/>
    </source>
</evidence>
<evidence type="ECO:0000313" key="1">
    <source>
        <dbReference type="EMBL" id="KAH7921174.1"/>
    </source>
</evidence>
<reference evidence="1" key="1">
    <citation type="journal article" date="2021" name="New Phytol.">
        <title>Evolutionary innovations through gain and loss of genes in the ectomycorrhizal Boletales.</title>
        <authorList>
            <person name="Wu G."/>
            <person name="Miyauchi S."/>
            <person name="Morin E."/>
            <person name="Kuo A."/>
            <person name="Drula E."/>
            <person name="Varga T."/>
            <person name="Kohler A."/>
            <person name="Feng B."/>
            <person name="Cao Y."/>
            <person name="Lipzen A."/>
            <person name="Daum C."/>
            <person name="Hundley H."/>
            <person name="Pangilinan J."/>
            <person name="Johnson J."/>
            <person name="Barry K."/>
            <person name="LaButti K."/>
            <person name="Ng V."/>
            <person name="Ahrendt S."/>
            <person name="Min B."/>
            <person name="Choi I.G."/>
            <person name="Park H."/>
            <person name="Plett J.M."/>
            <person name="Magnuson J."/>
            <person name="Spatafora J.W."/>
            <person name="Nagy L.G."/>
            <person name="Henrissat B."/>
            <person name="Grigoriev I.V."/>
            <person name="Yang Z.L."/>
            <person name="Xu J."/>
            <person name="Martin F.M."/>
        </authorList>
    </citation>
    <scope>NUCLEOTIDE SEQUENCE</scope>
    <source>
        <strain evidence="1">KUC20120723A-06</strain>
    </source>
</reference>
<sequence length="172" mass="19270">MTFFEDLRRFSPHISLLNLRSAKLHAINMSWSVAAKVVFFKFSGAPDATVPSAFSLPYPIKSVVMQSGSLGRCAMSLLSLSSSVMKVGVSQGVPVFHLMDEHWRSNVALHSPRLYLPSFYFRAESRTMGSPISDFIAIFTVARSRPPSEWAMFQFCSVISAYMLTPPFLLRH</sequence>
<organism evidence="1 2">
    <name type="scientific">Leucogyrophana mollusca</name>
    <dbReference type="NCBI Taxonomy" id="85980"/>
    <lineage>
        <taxon>Eukaryota</taxon>
        <taxon>Fungi</taxon>
        <taxon>Dikarya</taxon>
        <taxon>Basidiomycota</taxon>
        <taxon>Agaricomycotina</taxon>
        <taxon>Agaricomycetes</taxon>
        <taxon>Agaricomycetidae</taxon>
        <taxon>Boletales</taxon>
        <taxon>Boletales incertae sedis</taxon>
        <taxon>Leucogyrophana</taxon>
    </lineage>
</organism>
<proteinExistence type="predicted"/>
<protein>
    <submittedName>
        <fullName evidence="1">Uncharacterized protein</fullName>
    </submittedName>
</protein>
<dbReference type="EMBL" id="MU266539">
    <property type="protein sequence ID" value="KAH7921174.1"/>
    <property type="molecule type" value="Genomic_DNA"/>
</dbReference>
<keyword evidence="2" id="KW-1185">Reference proteome</keyword>
<dbReference type="Proteomes" id="UP000790709">
    <property type="component" value="Unassembled WGS sequence"/>
</dbReference>
<name>A0ACB8B6T5_9AGAM</name>
<gene>
    <name evidence="1" type="ORF">BV22DRAFT_749079</name>
</gene>